<protein>
    <submittedName>
        <fullName evidence="1">Uncharacterized protein</fullName>
    </submittedName>
</protein>
<organism evidence="1 2">
    <name type="scientific">Lysinibacillus piscis</name>
    <dbReference type="NCBI Taxonomy" id="2518931"/>
    <lineage>
        <taxon>Bacteria</taxon>
        <taxon>Bacillati</taxon>
        <taxon>Bacillota</taxon>
        <taxon>Bacilli</taxon>
        <taxon>Bacillales</taxon>
        <taxon>Bacillaceae</taxon>
        <taxon>Lysinibacillus</taxon>
    </lineage>
</organism>
<name>A0ABQ5NFZ1_9BACI</name>
<evidence type="ECO:0000313" key="2">
    <source>
        <dbReference type="Proteomes" id="UP001065593"/>
    </source>
</evidence>
<reference evidence="1" key="1">
    <citation type="submission" date="2022-08" db="EMBL/GenBank/DDBJ databases">
        <title>Draft genome sequence of Lysinibacillus sp. strain KH24.</title>
        <authorList>
            <person name="Kanbe H."/>
            <person name="Itoh H."/>
        </authorList>
    </citation>
    <scope>NUCLEOTIDE SEQUENCE</scope>
    <source>
        <strain evidence="1">KH24</strain>
    </source>
</reference>
<gene>
    <name evidence="1" type="ORF">LYSBPC_01190</name>
</gene>
<accession>A0ABQ5NFZ1</accession>
<dbReference type="Proteomes" id="UP001065593">
    <property type="component" value="Unassembled WGS sequence"/>
</dbReference>
<proteinExistence type="predicted"/>
<evidence type="ECO:0000313" key="1">
    <source>
        <dbReference type="EMBL" id="GLC86992.1"/>
    </source>
</evidence>
<dbReference type="RefSeq" id="WP_264986728.1">
    <property type="nucleotide sequence ID" value="NZ_BRZA01000001.1"/>
</dbReference>
<dbReference type="EMBL" id="BRZA01000001">
    <property type="protein sequence ID" value="GLC86992.1"/>
    <property type="molecule type" value="Genomic_DNA"/>
</dbReference>
<sequence>MASVHSACVEISQDICVICAIDIATTADSTFIYGNATKGNGDNVKNGQLPITVYGLSVKHQGVVSLYK</sequence>
<comment type="caution">
    <text evidence="1">The sequence shown here is derived from an EMBL/GenBank/DDBJ whole genome shotgun (WGS) entry which is preliminary data.</text>
</comment>
<keyword evidence="2" id="KW-1185">Reference proteome</keyword>